<evidence type="ECO:0000256" key="1">
    <source>
        <dbReference type="SAM" id="MobiDB-lite"/>
    </source>
</evidence>
<reference evidence="2" key="1">
    <citation type="submission" date="2020-08" db="EMBL/GenBank/DDBJ databases">
        <title>Multicomponent nature underlies the extraordinary mechanical properties of spider dragline silk.</title>
        <authorList>
            <person name="Kono N."/>
            <person name="Nakamura H."/>
            <person name="Mori M."/>
            <person name="Yoshida Y."/>
            <person name="Ohtoshi R."/>
            <person name="Malay A.D."/>
            <person name="Moran D.A.P."/>
            <person name="Tomita M."/>
            <person name="Numata K."/>
            <person name="Arakawa K."/>
        </authorList>
    </citation>
    <scope>NUCLEOTIDE SEQUENCE</scope>
</reference>
<evidence type="ECO:0000313" key="3">
    <source>
        <dbReference type="Proteomes" id="UP000886998"/>
    </source>
</evidence>
<dbReference type="Proteomes" id="UP000886998">
    <property type="component" value="Unassembled WGS sequence"/>
</dbReference>
<gene>
    <name evidence="2" type="ORF">TNIN_306171</name>
</gene>
<dbReference type="AlphaFoldDB" id="A0A8X6XX30"/>
<proteinExistence type="predicted"/>
<dbReference type="EMBL" id="BMAV01013352">
    <property type="protein sequence ID" value="GFY60951.1"/>
    <property type="molecule type" value="Genomic_DNA"/>
</dbReference>
<feature type="region of interest" description="Disordered" evidence="1">
    <location>
        <begin position="119"/>
        <end position="156"/>
    </location>
</feature>
<organism evidence="2 3">
    <name type="scientific">Trichonephila inaurata madagascariensis</name>
    <dbReference type="NCBI Taxonomy" id="2747483"/>
    <lineage>
        <taxon>Eukaryota</taxon>
        <taxon>Metazoa</taxon>
        <taxon>Ecdysozoa</taxon>
        <taxon>Arthropoda</taxon>
        <taxon>Chelicerata</taxon>
        <taxon>Arachnida</taxon>
        <taxon>Araneae</taxon>
        <taxon>Araneomorphae</taxon>
        <taxon>Entelegynae</taxon>
        <taxon>Araneoidea</taxon>
        <taxon>Nephilidae</taxon>
        <taxon>Trichonephila</taxon>
        <taxon>Trichonephila inaurata</taxon>
    </lineage>
</organism>
<accession>A0A8X6XX30</accession>
<evidence type="ECO:0000313" key="2">
    <source>
        <dbReference type="EMBL" id="GFY60951.1"/>
    </source>
</evidence>
<comment type="caution">
    <text evidence="2">The sequence shown here is derived from an EMBL/GenBank/DDBJ whole genome shotgun (WGS) entry which is preliminary data.</text>
</comment>
<sequence length="211" mass="25704">MLPFREAEKKGKKFENAAKEDLVTVLHEMGETFDSHLEILELKHKLLLCKAYLEDEGFVCDALATMIEDRMEKEKKIEQYRKEVQEQRLERKQELELVRIEEARRKTENETRIREARHKEEMEVRLSTEEEARHKDEEEVRLKPEEEAKAVEERRNLEEERRMNEIIALEEETRLEKERWLVEEQMRHVQEEHKMRMKAEEGSAYKKKDVR</sequence>
<keyword evidence="3" id="KW-1185">Reference proteome</keyword>
<name>A0A8X6XX30_9ARAC</name>
<protein>
    <submittedName>
        <fullName evidence="2">Uncharacterized protein</fullName>
    </submittedName>
</protein>